<dbReference type="InterPro" id="IPR024932">
    <property type="entry name" value="ApbE"/>
</dbReference>
<evidence type="ECO:0000256" key="4">
    <source>
        <dbReference type="ARBA" id="ARBA00022630"/>
    </source>
</evidence>
<dbReference type="Pfam" id="PF02424">
    <property type="entry name" value="ApbE"/>
    <property type="match status" value="1"/>
</dbReference>
<evidence type="ECO:0000256" key="5">
    <source>
        <dbReference type="ARBA" id="ARBA00022679"/>
    </source>
</evidence>
<name>D5EQL1_CORAD</name>
<organism evidence="11 12">
    <name type="scientific">Coraliomargarita akajimensis (strain DSM 45221 / IAM 15411 / JCM 23193 / KCTC 12865 / 04OKA010-24)</name>
    <dbReference type="NCBI Taxonomy" id="583355"/>
    <lineage>
        <taxon>Bacteria</taxon>
        <taxon>Pseudomonadati</taxon>
        <taxon>Verrucomicrobiota</taxon>
        <taxon>Opitutia</taxon>
        <taxon>Puniceicoccales</taxon>
        <taxon>Coraliomargaritaceae</taxon>
        <taxon>Coraliomargarita</taxon>
    </lineage>
</organism>
<dbReference type="InterPro" id="IPR003374">
    <property type="entry name" value="ApbE-like_sf"/>
</dbReference>
<proteinExistence type="predicted"/>
<evidence type="ECO:0000313" key="11">
    <source>
        <dbReference type="EMBL" id="ADE55825.1"/>
    </source>
</evidence>
<dbReference type="EMBL" id="CP001998">
    <property type="protein sequence ID" value="ADE55825.1"/>
    <property type="molecule type" value="Genomic_DNA"/>
</dbReference>
<dbReference type="PANTHER" id="PTHR30040:SF2">
    <property type="entry name" value="FAD:PROTEIN FMN TRANSFERASE"/>
    <property type="match status" value="1"/>
</dbReference>
<keyword evidence="6" id="KW-0479">Metal-binding</keyword>
<keyword evidence="11" id="KW-0449">Lipoprotein</keyword>
<dbReference type="RefSeq" id="WP_013044547.1">
    <property type="nucleotide sequence ID" value="NC_014008.1"/>
</dbReference>
<protein>
    <recommendedName>
        <fullName evidence="3">FAD:protein FMN transferase</fullName>
        <ecNumber evidence="2">2.7.1.180</ecNumber>
    </recommendedName>
    <alternativeName>
        <fullName evidence="9">Flavin transferase</fullName>
    </alternativeName>
</protein>
<comment type="cofactor">
    <cofactor evidence="1">
        <name>Mg(2+)</name>
        <dbReference type="ChEBI" id="CHEBI:18420"/>
    </cofactor>
</comment>
<evidence type="ECO:0000256" key="9">
    <source>
        <dbReference type="ARBA" id="ARBA00031306"/>
    </source>
</evidence>
<dbReference type="STRING" id="583355.Caka_2812"/>
<evidence type="ECO:0000313" key="12">
    <source>
        <dbReference type="Proteomes" id="UP000000925"/>
    </source>
</evidence>
<dbReference type="Gene3D" id="3.10.520.10">
    <property type="entry name" value="ApbE-like domains"/>
    <property type="match status" value="1"/>
</dbReference>
<keyword evidence="8" id="KW-0460">Magnesium</keyword>
<dbReference type="eggNOG" id="COG1477">
    <property type="taxonomic scope" value="Bacteria"/>
</dbReference>
<keyword evidence="4" id="KW-0285">Flavoprotein</keyword>
<dbReference type="Proteomes" id="UP000000925">
    <property type="component" value="Chromosome"/>
</dbReference>
<dbReference type="GO" id="GO:0016740">
    <property type="term" value="F:transferase activity"/>
    <property type="evidence" value="ECO:0007669"/>
    <property type="project" value="UniProtKB-KW"/>
</dbReference>
<keyword evidence="12" id="KW-1185">Reference proteome</keyword>
<comment type="catalytic activity">
    <reaction evidence="10">
        <text>L-threonyl-[protein] + FAD = FMN-L-threonyl-[protein] + AMP + H(+)</text>
        <dbReference type="Rhea" id="RHEA:36847"/>
        <dbReference type="Rhea" id="RHEA-COMP:11060"/>
        <dbReference type="Rhea" id="RHEA-COMP:11061"/>
        <dbReference type="ChEBI" id="CHEBI:15378"/>
        <dbReference type="ChEBI" id="CHEBI:30013"/>
        <dbReference type="ChEBI" id="CHEBI:57692"/>
        <dbReference type="ChEBI" id="CHEBI:74257"/>
        <dbReference type="ChEBI" id="CHEBI:456215"/>
        <dbReference type="EC" id="2.7.1.180"/>
    </reaction>
</comment>
<dbReference type="PANTHER" id="PTHR30040">
    <property type="entry name" value="THIAMINE BIOSYNTHESIS LIPOPROTEIN APBE"/>
    <property type="match status" value="1"/>
</dbReference>
<sequence>MSKTHLFEHEAMKTTFTFRILSDDAMKAKTAAKAAIELLEDIELKLNRYEEGSDVWQINHLEDKQSLFVSDECYACLRIALEAHEQTGGLFDVTLGRQIEHQKNDDEGESPDIIGQLMIDPEKPQVHCITAGREVDLGGIGKGFALDCIQKRLQELGIESALLTSGSSTQLAFGPKTWKITLVGDHLEQTIELNNKALSASGTGIQGAHIVAPLAGRGEHSYTRLWLLEDSAAMADAWSTAAMLLTPEELKQLEQTDIQLYVDRPIDK</sequence>
<dbReference type="HOGENOM" id="CLU_946074_0_0_0"/>
<dbReference type="EC" id="2.7.1.180" evidence="2"/>
<accession>D5EQL1</accession>
<evidence type="ECO:0000256" key="1">
    <source>
        <dbReference type="ARBA" id="ARBA00001946"/>
    </source>
</evidence>
<gene>
    <name evidence="11" type="ordered locus">Caka_2812</name>
</gene>
<evidence type="ECO:0000256" key="10">
    <source>
        <dbReference type="ARBA" id="ARBA00048540"/>
    </source>
</evidence>
<evidence type="ECO:0000256" key="3">
    <source>
        <dbReference type="ARBA" id="ARBA00016337"/>
    </source>
</evidence>
<dbReference type="GO" id="GO:0046872">
    <property type="term" value="F:metal ion binding"/>
    <property type="evidence" value="ECO:0007669"/>
    <property type="project" value="UniProtKB-KW"/>
</dbReference>
<dbReference type="AlphaFoldDB" id="D5EQL1"/>
<evidence type="ECO:0000256" key="6">
    <source>
        <dbReference type="ARBA" id="ARBA00022723"/>
    </source>
</evidence>
<dbReference type="SUPFAM" id="SSF143631">
    <property type="entry name" value="ApbE-like"/>
    <property type="match status" value="1"/>
</dbReference>
<evidence type="ECO:0000256" key="2">
    <source>
        <dbReference type="ARBA" id="ARBA00011955"/>
    </source>
</evidence>
<evidence type="ECO:0000256" key="7">
    <source>
        <dbReference type="ARBA" id="ARBA00022827"/>
    </source>
</evidence>
<keyword evidence="7" id="KW-0274">FAD</keyword>
<evidence type="ECO:0000256" key="8">
    <source>
        <dbReference type="ARBA" id="ARBA00022842"/>
    </source>
</evidence>
<dbReference type="KEGG" id="caa:Caka_2812"/>
<reference evidence="11 12" key="1">
    <citation type="journal article" date="2010" name="Stand. Genomic Sci.">
        <title>Complete genome sequence of Coraliomargarita akajimensis type strain (04OKA010-24).</title>
        <authorList>
            <person name="Mavromatis K."/>
            <person name="Abt B."/>
            <person name="Brambilla E."/>
            <person name="Lapidus A."/>
            <person name="Copeland A."/>
            <person name="Deshpande S."/>
            <person name="Nolan M."/>
            <person name="Lucas S."/>
            <person name="Tice H."/>
            <person name="Cheng J.F."/>
            <person name="Han C."/>
            <person name="Detter J.C."/>
            <person name="Woyke T."/>
            <person name="Goodwin L."/>
            <person name="Pitluck S."/>
            <person name="Held B."/>
            <person name="Brettin T."/>
            <person name="Tapia R."/>
            <person name="Ivanova N."/>
            <person name="Mikhailova N."/>
            <person name="Pati A."/>
            <person name="Liolios K."/>
            <person name="Chen A."/>
            <person name="Palaniappan K."/>
            <person name="Land M."/>
            <person name="Hauser L."/>
            <person name="Chang Y.J."/>
            <person name="Jeffries C.D."/>
            <person name="Rohde M."/>
            <person name="Goker M."/>
            <person name="Bristow J."/>
            <person name="Eisen J.A."/>
            <person name="Markowitz V."/>
            <person name="Hugenholtz P."/>
            <person name="Klenk H.P."/>
            <person name="Kyrpides N.C."/>
        </authorList>
    </citation>
    <scope>NUCLEOTIDE SEQUENCE [LARGE SCALE GENOMIC DNA]</scope>
    <source>
        <strain evidence="12">DSM 45221 / IAM 15411 / JCM 23193 / KCTC 12865</strain>
    </source>
</reference>
<keyword evidence="5" id="KW-0808">Transferase</keyword>